<evidence type="ECO:0000313" key="6">
    <source>
        <dbReference type="Proteomes" id="UP000887565"/>
    </source>
</evidence>
<dbReference type="Pfam" id="PF00151">
    <property type="entry name" value="Lipase"/>
    <property type="match status" value="2"/>
</dbReference>
<comment type="subcellular location">
    <subcellularLocation>
        <location evidence="1">Secreted</location>
    </subcellularLocation>
</comment>
<feature type="domain" description="Lipase" evidence="5">
    <location>
        <begin position="3"/>
        <end position="117"/>
    </location>
</feature>
<dbReference type="WBParaSite" id="nRc.2.0.1.t36700-RA">
    <property type="protein sequence ID" value="nRc.2.0.1.t36700-RA"/>
    <property type="gene ID" value="nRc.2.0.1.g36700"/>
</dbReference>
<evidence type="ECO:0000256" key="2">
    <source>
        <dbReference type="ARBA" id="ARBA00010701"/>
    </source>
</evidence>
<evidence type="ECO:0000313" key="7">
    <source>
        <dbReference type="WBParaSite" id="nRc.2.0.1.t36700-RA"/>
    </source>
</evidence>
<feature type="domain" description="Lipase" evidence="5">
    <location>
        <begin position="271"/>
        <end position="540"/>
    </location>
</feature>
<comment type="similarity">
    <text evidence="2 4">Belongs to the AB hydrolase superfamily. Lipase family.</text>
</comment>
<dbReference type="GO" id="GO:0016298">
    <property type="term" value="F:lipase activity"/>
    <property type="evidence" value="ECO:0007669"/>
    <property type="project" value="InterPro"/>
</dbReference>
<dbReference type="SUPFAM" id="SSF53474">
    <property type="entry name" value="alpha/beta-Hydrolases"/>
    <property type="match status" value="2"/>
</dbReference>
<dbReference type="InterPro" id="IPR013818">
    <property type="entry name" value="Lipase"/>
</dbReference>
<evidence type="ECO:0000256" key="1">
    <source>
        <dbReference type="ARBA" id="ARBA00004613"/>
    </source>
</evidence>
<dbReference type="GO" id="GO:0005615">
    <property type="term" value="C:extracellular space"/>
    <property type="evidence" value="ECO:0007669"/>
    <property type="project" value="TreeGrafter"/>
</dbReference>
<dbReference type="InterPro" id="IPR000734">
    <property type="entry name" value="TAG_lipase"/>
</dbReference>
<evidence type="ECO:0000256" key="4">
    <source>
        <dbReference type="RuleBase" id="RU004262"/>
    </source>
</evidence>
<dbReference type="GO" id="GO:0016042">
    <property type="term" value="P:lipid catabolic process"/>
    <property type="evidence" value="ECO:0007669"/>
    <property type="project" value="TreeGrafter"/>
</dbReference>
<keyword evidence="3" id="KW-0964">Secreted</keyword>
<evidence type="ECO:0000259" key="5">
    <source>
        <dbReference type="Pfam" id="PF00151"/>
    </source>
</evidence>
<keyword evidence="6" id="KW-1185">Reference proteome</keyword>
<name>A0A915KE87_ROMCU</name>
<dbReference type="Gene3D" id="3.40.50.1820">
    <property type="entry name" value="alpha/beta hydrolase"/>
    <property type="match status" value="2"/>
</dbReference>
<dbReference type="Proteomes" id="UP000887565">
    <property type="component" value="Unplaced"/>
</dbReference>
<accession>A0A915KE87</accession>
<dbReference type="AlphaFoldDB" id="A0A915KE87"/>
<evidence type="ECO:0000256" key="3">
    <source>
        <dbReference type="ARBA" id="ARBA00022525"/>
    </source>
</evidence>
<reference evidence="7" key="1">
    <citation type="submission" date="2022-11" db="UniProtKB">
        <authorList>
            <consortium name="WormBaseParasite"/>
        </authorList>
    </citation>
    <scope>IDENTIFICATION</scope>
</reference>
<sequence length="661" mass="70903">VADVRLASDLLAIFLNNLIAQKAIAASSTVIVGHSAGAHLAGMTGAQIAGLRGIVGLDPAGPFFDCQPTLGLTPKSATFVQVLHTNYNESLRYGTVLSRGHVDYYANYLMSSIQPGSCSHFRAFDLFLQAMAPTGKCAFKATPIGKTTATPMTVFDAASMKTLLGSTFTMPKTLGNFNILTSSNSTSLCVTVRTIACHLIVVVALLKIVSGQACNDNPLNSMSTFANMQSERSYRAKNIRQSATCSMPDRSTRAYNKTGIWSGSTYPDCNLKIRFILYTDASGKATTFSGQNISAALPTGVATALANKKPLLVLFIGTEVESGSIKINTLRDWIIKAGNNVLMPLYDSTAGMDFLAGVGDSRLAADILAIFLNNLIKQKAVSAASMVFIGHSVGAHVAALAAAQIPGLRALIDLCHNEVSTNDFHLKFCYECNVSLDPTGVFYDCKSNLGLTKSVAIFVQVLHTTGNESVRYGSVVDRGHVDYYANYGVKPQPGCGPTATPPLSGAADPRIVACSHIRAFDIFYQAMDPNRKCQLTAVQIPSGSSKVAPISMAILTPDSLKSLTASSASFTLPSVLGRFNVQTSTDANNLCVQAASVAAARKGGFNKKPLTEKTPQICQEKVDQPWKIEFFFHFRYSQRLCNKEIRKYAKMLMQRDSSRCG</sequence>
<protein>
    <submittedName>
        <fullName evidence="7">Lipase domain-containing protein</fullName>
    </submittedName>
</protein>
<organism evidence="6 7">
    <name type="scientific">Romanomermis culicivorax</name>
    <name type="common">Nematode worm</name>
    <dbReference type="NCBI Taxonomy" id="13658"/>
    <lineage>
        <taxon>Eukaryota</taxon>
        <taxon>Metazoa</taxon>
        <taxon>Ecdysozoa</taxon>
        <taxon>Nematoda</taxon>
        <taxon>Enoplea</taxon>
        <taxon>Dorylaimia</taxon>
        <taxon>Mermithida</taxon>
        <taxon>Mermithoidea</taxon>
        <taxon>Mermithidae</taxon>
        <taxon>Romanomermis</taxon>
    </lineage>
</organism>
<dbReference type="PANTHER" id="PTHR11610">
    <property type="entry name" value="LIPASE"/>
    <property type="match status" value="1"/>
</dbReference>
<proteinExistence type="inferred from homology"/>
<dbReference type="InterPro" id="IPR029058">
    <property type="entry name" value="AB_hydrolase_fold"/>
</dbReference>